<name>A0A165CM71_EXIGL</name>
<protein>
    <recommendedName>
        <fullName evidence="1">F-box domain-containing protein</fullName>
    </recommendedName>
</protein>
<dbReference type="SMART" id="SM00256">
    <property type="entry name" value="FBOX"/>
    <property type="match status" value="1"/>
</dbReference>
<reference evidence="2 3" key="1">
    <citation type="journal article" date="2016" name="Mol. Biol. Evol.">
        <title>Comparative Genomics of Early-Diverging Mushroom-Forming Fungi Provides Insights into the Origins of Lignocellulose Decay Capabilities.</title>
        <authorList>
            <person name="Nagy L.G."/>
            <person name="Riley R."/>
            <person name="Tritt A."/>
            <person name="Adam C."/>
            <person name="Daum C."/>
            <person name="Floudas D."/>
            <person name="Sun H."/>
            <person name="Yadav J.S."/>
            <person name="Pangilinan J."/>
            <person name="Larsson K.H."/>
            <person name="Matsuura K."/>
            <person name="Barry K."/>
            <person name="Labutti K."/>
            <person name="Kuo R."/>
            <person name="Ohm R.A."/>
            <person name="Bhattacharya S.S."/>
            <person name="Shirouzu T."/>
            <person name="Yoshinaga Y."/>
            <person name="Martin F.M."/>
            <person name="Grigoriev I.V."/>
            <person name="Hibbett D.S."/>
        </authorList>
    </citation>
    <scope>NUCLEOTIDE SEQUENCE [LARGE SCALE GENOMIC DNA]</scope>
    <source>
        <strain evidence="2 3">HHB12029</strain>
    </source>
</reference>
<dbReference type="InterPro" id="IPR036047">
    <property type="entry name" value="F-box-like_dom_sf"/>
</dbReference>
<dbReference type="OrthoDB" id="10257471at2759"/>
<dbReference type="Pfam" id="PF12937">
    <property type="entry name" value="F-box-like"/>
    <property type="match status" value="1"/>
</dbReference>
<dbReference type="InParanoid" id="A0A165CM71"/>
<feature type="domain" description="F-box" evidence="1">
    <location>
        <begin position="2"/>
        <end position="49"/>
    </location>
</feature>
<dbReference type="InterPro" id="IPR001810">
    <property type="entry name" value="F-box_dom"/>
</dbReference>
<dbReference type="EMBL" id="KV426307">
    <property type="protein sequence ID" value="KZV82726.1"/>
    <property type="molecule type" value="Genomic_DNA"/>
</dbReference>
<evidence type="ECO:0000313" key="2">
    <source>
        <dbReference type="EMBL" id="KZV82726.1"/>
    </source>
</evidence>
<evidence type="ECO:0000313" key="3">
    <source>
        <dbReference type="Proteomes" id="UP000077266"/>
    </source>
</evidence>
<dbReference type="PROSITE" id="PS50181">
    <property type="entry name" value="FBOX"/>
    <property type="match status" value="1"/>
</dbReference>
<accession>A0A165CM71</accession>
<dbReference type="Gene3D" id="1.20.1280.50">
    <property type="match status" value="1"/>
</dbReference>
<dbReference type="AlphaFoldDB" id="A0A165CM71"/>
<dbReference type="CDD" id="cd09917">
    <property type="entry name" value="F-box_SF"/>
    <property type="match status" value="1"/>
</dbReference>
<dbReference type="Proteomes" id="UP000077266">
    <property type="component" value="Unassembled WGS sequence"/>
</dbReference>
<dbReference type="SUPFAM" id="SSF81383">
    <property type="entry name" value="F-box domain"/>
    <property type="match status" value="1"/>
</dbReference>
<evidence type="ECO:0000259" key="1">
    <source>
        <dbReference type="PROSITE" id="PS50181"/>
    </source>
</evidence>
<keyword evidence="3" id="KW-1185">Reference proteome</keyword>
<sequence>MPAIIHALPVETLEHILDYFDYKDLLLFLNVCHRWRVVGMDHPTYWRTISVSDRDRQPDAEHRFVDILAYGAMHKAAAPIQLSVECVWWAKKNGFLQQSILRTVRDQIYRIENLVLDIHPKHALYLGRGLQN</sequence>
<organism evidence="2 3">
    <name type="scientific">Exidia glandulosa HHB12029</name>
    <dbReference type="NCBI Taxonomy" id="1314781"/>
    <lineage>
        <taxon>Eukaryota</taxon>
        <taxon>Fungi</taxon>
        <taxon>Dikarya</taxon>
        <taxon>Basidiomycota</taxon>
        <taxon>Agaricomycotina</taxon>
        <taxon>Agaricomycetes</taxon>
        <taxon>Auriculariales</taxon>
        <taxon>Exidiaceae</taxon>
        <taxon>Exidia</taxon>
    </lineage>
</organism>
<gene>
    <name evidence="2" type="ORF">EXIGLDRAFT_729342</name>
</gene>
<proteinExistence type="predicted"/>